<dbReference type="Proteomes" id="UP000032336">
    <property type="component" value="Unassembled WGS sequence"/>
</dbReference>
<dbReference type="EMBL" id="JXUW01000003">
    <property type="protein sequence ID" value="KJE77767.1"/>
    <property type="molecule type" value="Genomic_DNA"/>
</dbReference>
<dbReference type="RefSeq" id="WP_035392473.1">
    <property type="nucleotide sequence ID" value="NZ_JQKF01000108.1"/>
</dbReference>
<dbReference type="AlphaFoldDB" id="A0A0D8FYS2"/>
<evidence type="ECO:0000313" key="2">
    <source>
        <dbReference type="Proteomes" id="UP000032336"/>
    </source>
</evidence>
<reference evidence="1 2" key="1">
    <citation type="submission" date="2015-01" db="EMBL/GenBank/DDBJ databases">
        <title>Draft genome of the acidophilic iron oxidizer Ferrimicrobium acidiphilum strain T23.</title>
        <authorList>
            <person name="Poehlein A."/>
            <person name="Eisen S."/>
            <person name="Schloemann M."/>
            <person name="Johnson B.D."/>
            <person name="Daniel R."/>
            <person name="Muehling M."/>
        </authorList>
    </citation>
    <scope>NUCLEOTIDE SEQUENCE [LARGE SCALE GENOMIC DNA]</scope>
    <source>
        <strain evidence="1 2">T23</strain>
    </source>
</reference>
<dbReference type="GeneID" id="78371835"/>
<comment type="caution">
    <text evidence="1">The sequence shown here is derived from an EMBL/GenBank/DDBJ whole genome shotgun (WGS) entry which is preliminary data.</text>
</comment>
<proteinExistence type="predicted"/>
<organism evidence="1 2">
    <name type="scientific">Ferrimicrobium acidiphilum DSM 19497</name>
    <dbReference type="NCBI Taxonomy" id="1121877"/>
    <lineage>
        <taxon>Bacteria</taxon>
        <taxon>Bacillati</taxon>
        <taxon>Actinomycetota</taxon>
        <taxon>Acidimicrobiia</taxon>
        <taxon>Acidimicrobiales</taxon>
        <taxon>Acidimicrobiaceae</taxon>
        <taxon>Ferrimicrobium</taxon>
    </lineage>
</organism>
<keyword evidence="2" id="KW-1185">Reference proteome</keyword>
<evidence type="ECO:0000313" key="1">
    <source>
        <dbReference type="EMBL" id="KJE77767.1"/>
    </source>
</evidence>
<gene>
    <name evidence="1" type="ORF">FEAC_05160</name>
</gene>
<sequence length="233" mass="24348">MKVGMLARQLTLGLGVLAVGVGMTSGVAFAQDVTGLNSQSLASHLPTFEKMLNVAPYSYALLPGHGTFLDNYALAKRLAALPNLPSQVKDLLVSTPVTVSANPTVPSDTSDIPGDPVMNGGCIWKDIYGFTVVTFSSYLGFSANGSVVTQVSVPNNHEDVTGWALGTITYNGSSFRTSTPLVNTWHSTAQVSGFFTQSVGGETVDQLGAQIDFNMYGNGAWSNPTTCSGGVQS</sequence>
<accession>A0A0D8FYS2</accession>
<protein>
    <submittedName>
        <fullName evidence="1">Uncharacterized protein</fullName>
    </submittedName>
</protein>
<dbReference type="STRING" id="1121877.FEAC_05160"/>
<name>A0A0D8FYS2_9ACTN</name>